<dbReference type="FunFam" id="3.80.10.10:FF:000446">
    <property type="entry name" value="Protein phosphatase 1 regulatory subunit SDS22"/>
    <property type="match status" value="1"/>
</dbReference>
<feature type="region of interest" description="Disordered" evidence="3">
    <location>
        <begin position="1"/>
        <end position="76"/>
    </location>
</feature>
<feature type="compositionally biased region" description="Acidic residues" evidence="3">
    <location>
        <begin position="55"/>
        <end position="76"/>
    </location>
</feature>
<keyword evidence="2" id="KW-0677">Repeat</keyword>
<dbReference type="SUPFAM" id="SSF52058">
    <property type="entry name" value="L domain-like"/>
    <property type="match status" value="1"/>
</dbReference>
<evidence type="ECO:0000256" key="1">
    <source>
        <dbReference type="ARBA" id="ARBA00022614"/>
    </source>
</evidence>
<dbReference type="InterPro" id="IPR050836">
    <property type="entry name" value="SDS22/Internalin_LRR"/>
</dbReference>
<dbReference type="InterPro" id="IPR032675">
    <property type="entry name" value="LRR_dom_sf"/>
</dbReference>
<accession>A0AAN6M0C0</accession>
<feature type="compositionally biased region" description="Basic and acidic residues" evidence="3">
    <location>
        <begin position="457"/>
        <end position="466"/>
    </location>
</feature>
<reference evidence="4 5" key="1">
    <citation type="submission" date="2021-02" db="EMBL/GenBank/DDBJ databases">
        <title>Genome assembly of Pseudopithomyces chartarum.</title>
        <authorList>
            <person name="Jauregui R."/>
            <person name="Singh J."/>
            <person name="Voisey C."/>
        </authorList>
    </citation>
    <scope>NUCLEOTIDE SEQUENCE [LARGE SCALE GENOMIC DNA]</scope>
    <source>
        <strain evidence="4 5">AGR01</strain>
    </source>
</reference>
<dbReference type="Gene3D" id="3.80.10.10">
    <property type="entry name" value="Ribonuclease Inhibitor"/>
    <property type="match status" value="2"/>
</dbReference>
<dbReference type="InterPro" id="IPR025875">
    <property type="entry name" value="Leu-rich_rpt_4"/>
</dbReference>
<organism evidence="4 5">
    <name type="scientific">Pseudopithomyces chartarum</name>
    <dbReference type="NCBI Taxonomy" id="1892770"/>
    <lineage>
        <taxon>Eukaryota</taxon>
        <taxon>Fungi</taxon>
        <taxon>Dikarya</taxon>
        <taxon>Ascomycota</taxon>
        <taxon>Pezizomycotina</taxon>
        <taxon>Dothideomycetes</taxon>
        <taxon>Pleosporomycetidae</taxon>
        <taxon>Pleosporales</taxon>
        <taxon>Massarineae</taxon>
        <taxon>Didymosphaeriaceae</taxon>
        <taxon>Pseudopithomyces</taxon>
    </lineage>
</organism>
<evidence type="ECO:0000313" key="5">
    <source>
        <dbReference type="Proteomes" id="UP001280581"/>
    </source>
</evidence>
<sequence length="514" mass="58904">MADAPEKTPRADPAIEAATATPDAEKKDIPRDSKGWDGKLRVDKNVLVQGRDQDAAESDPEVSEDEGPPPEQLPADEDLLEDYPEDEDEIELVHLRISNMAALRLERFKKLKRLGLRQNQITHVEIPDDIAPNLEDADFYDNLISHVRGFDKCSELRLLDLSFNKIKHIKRVNHLTKLKDLFFVQNKISTIEGLEGLTNLRQVELGANRIREIQNLETLTNLEQLWLGKNKITELKGLDTLTNLKILSIQSNRLTSLAGLFKLKSLEELYVSHNAITEIAESDLKENTNLRVVDISSNPIQHLTGLEALEHLEEFWASNCQLSDFNEVEKQLKDKQELETVYFEGNPLQKSQPVLYRNKHPDVRNYVRTRTTTALYIAREKEIALEMGSRINPVRRETIRPWFMEARHVLPISIVEREKETRGDPECFESSLIPVMPVREEVSYFSGGDFAGLCAKHDSTPEHSEEVSSTQKQSNEDRKTNLGDVLFYDEESDRCTRGEMEGYRYIPGTGYRWV</sequence>
<dbReference type="EMBL" id="WVTA01000004">
    <property type="protein sequence ID" value="KAK3214090.1"/>
    <property type="molecule type" value="Genomic_DNA"/>
</dbReference>
<gene>
    <name evidence="4" type="ORF">GRF29_28g1985450</name>
</gene>
<comment type="caution">
    <text evidence="4">The sequence shown here is derived from an EMBL/GenBank/DDBJ whole genome shotgun (WGS) entry which is preliminary data.</text>
</comment>
<dbReference type="PANTHER" id="PTHR46652:SF3">
    <property type="entry name" value="LEUCINE-RICH REPEAT-CONTAINING PROTEIN 9"/>
    <property type="match status" value="1"/>
</dbReference>
<proteinExistence type="predicted"/>
<name>A0AAN6M0C0_9PLEO</name>
<dbReference type="AlphaFoldDB" id="A0AAN6M0C0"/>
<evidence type="ECO:0000256" key="2">
    <source>
        <dbReference type="ARBA" id="ARBA00022737"/>
    </source>
</evidence>
<dbReference type="Pfam" id="PF13855">
    <property type="entry name" value="LRR_8"/>
    <property type="match status" value="1"/>
</dbReference>
<dbReference type="PANTHER" id="PTHR46652">
    <property type="entry name" value="LEUCINE-RICH REPEAT AND IQ DOMAIN-CONTAINING PROTEIN 1-RELATED"/>
    <property type="match status" value="1"/>
</dbReference>
<evidence type="ECO:0000313" key="4">
    <source>
        <dbReference type="EMBL" id="KAK3214090.1"/>
    </source>
</evidence>
<keyword evidence="1" id="KW-0433">Leucine-rich repeat</keyword>
<keyword evidence="5" id="KW-1185">Reference proteome</keyword>
<feature type="compositionally biased region" description="Basic and acidic residues" evidence="3">
    <location>
        <begin position="23"/>
        <end position="44"/>
    </location>
</feature>
<evidence type="ECO:0000256" key="3">
    <source>
        <dbReference type="SAM" id="MobiDB-lite"/>
    </source>
</evidence>
<evidence type="ECO:0008006" key="6">
    <source>
        <dbReference type="Google" id="ProtNLM"/>
    </source>
</evidence>
<dbReference type="Proteomes" id="UP001280581">
    <property type="component" value="Unassembled WGS sequence"/>
</dbReference>
<dbReference type="SMART" id="SM00369">
    <property type="entry name" value="LRR_TYP"/>
    <property type="match status" value="6"/>
</dbReference>
<dbReference type="SMART" id="SM00365">
    <property type="entry name" value="LRR_SD22"/>
    <property type="match status" value="10"/>
</dbReference>
<dbReference type="PROSITE" id="PS51450">
    <property type="entry name" value="LRR"/>
    <property type="match status" value="7"/>
</dbReference>
<dbReference type="InterPro" id="IPR001611">
    <property type="entry name" value="Leu-rich_rpt"/>
</dbReference>
<dbReference type="InterPro" id="IPR003591">
    <property type="entry name" value="Leu-rich_rpt_typical-subtyp"/>
</dbReference>
<feature type="compositionally biased region" description="Basic and acidic residues" evidence="3">
    <location>
        <begin position="1"/>
        <end position="10"/>
    </location>
</feature>
<protein>
    <recommendedName>
        <fullName evidence="6">Protein phosphatase 1 regulatory subunit 7</fullName>
    </recommendedName>
</protein>
<dbReference type="Pfam" id="PF12799">
    <property type="entry name" value="LRR_4"/>
    <property type="match status" value="1"/>
</dbReference>
<feature type="region of interest" description="Disordered" evidence="3">
    <location>
        <begin position="457"/>
        <end position="483"/>
    </location>
</feature>